<reference evidence="1 2" key="1">
    <citation type="journal article" date="2022" name="Hortic Res">
        <title>A haplotype resolved chromosomal level avocado genome allows analysis of novel avocado genes.</title>
        <authorList>
            <person name="Nath O."/>
            <person name="Fletcher S.J."/>
            <person name="Hayward A."/>
            <person name="Shaw L.M."/>
            <person name="Masouleh A.K."/>
            <person name="Furtado A."/>
            <person name="Henry R.J."/>
            <person name="Mitter N."/>
        </authorList>
    </citation>
    <scope>NUCLEOTIDE SEQUENCE [LARGE SCALE GENOMIC DNA]</scope>
    <source>
        <strain evidence="2">cv. Hass</strain>
    </source>
</reference>
<gene>
    <name evidence="1" type="ORF">MRB53_034303</name>
</gene>
<accession>A0ACC2KXD1</accession>
<name>A0ACC2KXD1_PERAE</name>
<dbReference type="EMBL" id="CM056819">
    <property type="protein sequence ID" value="KAJ8625773.1"/>
    <property type="molecule type" value="Genomic_DNA"/>
</dbReference>
<comment type="caution">
    <text evidence="1">The sequence shown here is derived from an EMBL/GenBank/DDBJ whole genome shotgun (WGS) entry which is preliminary data.</text>
</comment>
<sequence>MKLEVKNCPRIVRFPRLLPSLKILSVANINQMLLGSVANYTSLTELSVGGFPEVKCLPEELGPNHGVLHTFEIRDCPKLMSVSNQLENLHALKTLVLDGCTDLVLSLPDWGLQNHQQQQQCPPLSSLQRLEISNSCENQTSLPGDGIVLTSLSRLNITSCKNIESLSDDMLRHLTILEIDDCPKVFSSPVSLKNLNSLKLLRISRCPGMMNLLQHAESLTSLTWLRIRDCPGMSSLPESIGDLTSLTQLWIRDCPGMSSVPESIGDLTSLTVLVIRSCPEITTLPEGLQRLTNLRHLSIRECPILQRRLRCDEGQDWHKVAHVPRILIDGQDPRDSLSSVGRLSLMDSLKMGCNIFNTKKLLLPSCCSSSPSSSSTSPPT</sequence>
<proteinExistence type="predicted"/>
<keyword evidence="2" id="KW-1185">Reference proteome</keyword>
<protein>
    <submittedName>
        <fullName evidence="1">Uncharacterized protein</fullName>
    </submittedName>
</protein>
<evidence type="ECO:0000313" key="2">
    <source>
        <dbReference type="Proteomes" id="UP001234297"/>
    </source>
</evidence>
<organism evidence="1 2">
    <name type="scientific">Persea americana</name>
    <name type="common">Avocado</name>
    <dbReference type="NCBI Taxonomy" id="3435"/>
    <lineage>
        <taxon>Eukaryota</taxon>
        <taxon>Viridiplantae</taxon>
        <taxon>Streptophyta</taxon>
        <taxon>Embryophyta</taxon>
        <taxon>Tracheophyta</taxon>
        <taxon>Spermatophyta</taxon>
        <taxon>Magnoliopsida</taxon>
        <taxon>Magnoliidae</taxon>
        <taxon>Laurales</taxon>
        <taxon>Lauraceae</taxon>
        <taxon>Persea</taxon>
    </lineage>
</organism>
<dbReference type="Proteomes" id="UP001234297">
    <property type="component" value="Chromosome 11"/>
</dbReference>
<evidence type="ECO:0000313" key="1">
    <source>
        <dbReference type="EMBL" id="KAJ8625773.1"/>
    </source>
</evidence>